<dbReference type="SUPFAM" id="SSF56601">
    <property type="entry name" value="beta-lactamase/transpeptidase-like"/>
    <property type="match status" value="1"/>
</dbReference>
<feature type="transmembrane region" description="Helical" evidence="28">
    <location>
        <begin position="29"/>
        <end position="53"/>
    </location>
</feature>
<dbReference type="EC" id="2.4.99.28" evidence="24"/>
<dbReference type="GO" id="GO:0005886">
    <property type="term" value="C:plasma membrane"/>
    <property type="evidence" value="ECO:0007669"/>
    <property type="project" value="UniProtKB-SubCell"/>
</dbReference>
<evidence type="ECO:0000256" key="26">
    <source>
        <dbReference type="ARBA" id="ARBA00060592"/>
    </source>
</evidence>
<evidence type="ECO:0000256" key="20">
    <source>
        <dbReference type="ARBA" id="ARBA00023251"/>
    </source>
</evidence>
<keyword evidence="17" id="KW-0573">Peptidoglycan synthesis</keyword>
<dbReference type="AlphaFoldDB" id="A0A414D8S5"/>
<comment type="caution">
    <text evidence="31">The sequence shown here is derived from an EMBL/GenBank/DDBJ whole genome shotgun (WGS) entry which is preliminary data.</text>
</comment>
<keyword evidence="9" id="KW-0121">Carboxypeptidase</keyword>
<evidence type="ECO:0000256" key="9">
    <source>
        <dbReference type="ARBA" id="ARBA00022645"/>
    </source>
</evidence>
<dbReference type="GO" id="GO:0008360">
    <property type="term" value="P:regulation of cell shape"/>
    <property type="evidence" value="ECO:0007669"/>
    <property type="project" value="UniProtKB-KW"/>
</dbReference>
<gene>
    <name evidence="31" type="ORF">DW811_11395</name>
</gene>
<keyword evidence="19 28" id="KW-0472">Membrane</keyword>
<feature type="compositionally biased region" description="Low complexity" evidence="27">
    <location>
        <begin position="876"/>
        <end position="885"/>
    </location>
</feature>
<evidence type="ECO:0000256" key="23">
    <source>
        <dbReference type="ARBA" id="ARBA00034000"/>
    </source>
</evidence>
<dbReference type="Pfam" id="PF00912">
    <property type="entry name" value="Transgly"/>
    <property type="match status" value="1"/>
</dbReference>
<organism evidence="31 32">
    <name type="scientific">Lachnospira eligens</name>
    <dbReference type="NCBI Taxonomy" id="39485"/>
    <lineage>
        <taxon>Bacteria</taxon>
        <taxon>Bacillati</taxon>
        <taxon>Bacillota</taxon>
        <taxon>Clostridia</taxon>
        <taxon>Lachnospirales</taxon>
        <taxon>Lachnospiraceae</taxon>
        <taxon>Lachnospira</taxon>
    </lineage>
</organism>
<dbReference type="InterPro" id="IPR036950">
    <property type="entry name" value="PBP_transglycosylase"/>
</dbReference>
<evidence type="ECO:0000256" key="22">
    <source>
        <dbReference type="ARBA" id="ARBA00023316"/>
    </source>
</evidence>
<dbReference type="EC" id="3.4.16.4" evidence="6"/>
<comment type="similarity">
    <text evidence="5">In the N-terminal section; belongs to the glycosyltransferase 51 family.</text>
</comment>
<dbReference type="GO" id="GO:0008658">
    <property type="term" value="F:penicillin binding"/>
    <property type="evidence" value="ECO:0007669"/>
    <property type="project" value="InterPro"/>
</dbReference>
<evidence type="ECO:0000256" key="2">
    <source>
        <dbReference type="ARBA" id="ARBA00004401"/>
    </source>
</evidence>
<keyword evidence="14" id="KW-0378">Hydrolase</keyword>
<reference evidence="31 32" key="1">
    <citation type="submission" date="2018-08" db="EMBL/GenBank/DDBJ databases">
        <title>A genome reference for cultivated species of the human gut microbiota.</title>
        <authorList>
            <person name="Zou Y."/>
            <person name="Xue W."/>
            <person name="Luo G."/>
        </authorList>
    </citation>
    <scope>NUCLEOTIDE SEQUENCE [LARGE SCALE GENOMIC DNA]</scope>
    <source>
        <strain evidence="31 32">AM32-2AC</strain>
    </source>
</reference>
<evidence type="ECO:0000256" key="25">
    <source>
        <dbReference type="ARBA" id="ARBA00049902"/>
    </source>
</evidence>
<evidence type="ECO:0000256" key="15">
    <source>
        <dbReference type="ARBA" id="ARBA00022960"/>
    </source>
</evidence>
<dbReference type="PANTHER" id="PTHR32282">
    <property type="entry name" value="BINDING PROTEIN TRANSPEPTIDASE, PUTATIVE-RELATED"/>
    <property type="match status" value="1"/>
</dbReference>
<dbReference type="GO" id="GO:0030288">
    <property type="term" value="C:outer membrane-bounded periplasmic space"/>
    <property type="evidence" value="ECO:0007669"/>
    <property type="project" value="TreeGrafter"/>
</dbReference>
<evidence type="ECO:0000256" key="16">
    <source>
        <dbReference type="ARBA" id="ARBA00022968"/>
    </source>
</evidence>
<evidence type="ECO:0000256" key="18">
    <source>
        <dbReference type="ARBA" id="ARBA00022989"/>
    </source>
</evidence>
<keyword evidence="20" id="KW-0046">Antibiotic resistance</keyword>
<dbReference type="RefSeq" id="WP_118149019.1">
    <property type="nucleotide sequence ID" value="NZ_QSIS01000017.1"/>
</dbReference>
<accession>A0A414D8S5</accession>
<dbReference type="GO" id="GO:0009252">
    <property type="term" value="P:peptidoglycan biosynthetic process"/>
    <property type="evidence" value="ECO:0007669"/>
    <property type="project" value="UniProtKB-UniPathway"/>
</dbReference>
<dbReference type="Gene3D" id="1.10.3810.10">
    <property type="entry name" value="Biosynthetic peptidoglycan transglycosylase-like"/>
    <property type="match status" value="1"/>
</dbReference>
<comment type="pathway">
    <text evidence="3">Cell wall biogenesis; peptidoglycan biosynthesis.</text>
</comment>
<dbReference type="NCBIfam" id="TIGR02074">
    <property type="entry name" value="PBP_1a_fam"/>
    <property type="match status" value="1"/>
</dbReference>
<evidence type="ECO:0000256" key="12">
    <source>
        <dbReference type="ARBA" id="ARBA00022679"/>
    </source>
</evidence>
<dbReference type="EMBL" id="QSIS01000017">
    <property type="protein sequence ID" value="RHD06841.1"/>
    <property type="molecule type" value="Genomic_DNA"/>
</dbReference>
<evidence type="ECO:0000259" key="30">
    <source>
        <dbReference type="Pfam" id="PF00912"/>
    </source>
</evidence>
<evidence type="ECO:0000256" key="14">
    <source>
        <dbReference type="ARBA" id="ARBA00022801"/>
    </source>
</evidence>
<evidence type="ECO:0000256" key="3">
    <source>
        <dbReference type="ARBA" id="ARBA00004752"/>
    </source>
</evidence>
<evidence type="ECO:0000256" key="7">
    <source>
        <dbReference type="ARBA" id="ARBA00018638"/>
    </source>
</evidence>
<evidence type="ECO:0000256" key="17">
    <source>
        <dbReference type="ARBA" id="ARBA00022984"/>
    </source>
</evidence>
<keyword evidence="10" id="KW-0645">Protease</keyword>
<dbReference type="InterPro" id="IPR050396">
    <property type="entry name" value="Glycosyltr_51/Transpeptidase"/>
</dbReference>
<evidence type="ECO:0000256" key="6">
    <source>
        <dbReference type="ARBA" id="ARBA00012448"/>
    </source>
</evidence>
<dbReference type="GO" id="GO:0009002">
    <property type="term" value="F:serine-type D-Ala-D-Ala carboxypeptidase activity"/>
    <property type="evidence" value="ECO:0007669"/>
    <property type="project" value="UniProtKB-EC"/>
</dbReference>
<comment type="pathway">
    <text evidence="26">Glycan biosynthesis.</text>
</comment>
<comment type="catalytic activity">
    <reaction evidence="25">
        <text>[GlcNAc-(1-&gt;4)-Mur2Ac(oyl-L-Ala-gamma-D-Glu-L-Lys-D-Ala-D-Ala)](n)-di-trans,octa-cis-undecaprenyl diphosphate + beta-D-GlcNAc-(1-&gt;4)-Mur2Ac(oyl-L-Ala-gamma-D-Glu-L-Lys-D-Ala-D-Ala)-di-trans,octa-cis-undecaprenyl diphosphate = [GlcNAc-(1-&gt;4)-Mur2Ac(oyl-L-Ala-gamma-D-Glu-L-Lys-D-Ala-D-Ala)](n+1)-di-trans,octa-cis-undecaprenyl diphosphate + di-trans,octa-cis-undecaprenyl diphosphate + H(+)</text>
        <dbReference type="Rhea" id="RHEA:23708"/>
        <dbReference type="Rhea" id="RHEA-COMP:9602"/>
        <dbReference type="Rhea" id="RHEA-COMP:9603"/>
        <dbReference type="ChEBI" id="CHEBI:15378"/>
        <dbReference type="ChEBI" id="CHEBI:58405"/>
        <dbReference type="ChEBI" id="CHEBI:60033"/>
        <dbReference type="ChEBI" id="CHEBI:78435"/>
        <dbReference type="EC" id="2.4.99.28"/>
    </reaction>
</comment>
<evidence type="ECO:0000259" key="29">
    <source>
        <dbReference type="Pfam" id="PF00905"/>
    </source>
</evidence>
<feature type="domain" description="Penicillin-binding protein transpeptidase" evidence="29">
    <location>
        <begin position="442"/>
        <end position="699"/>
    </location>
</feature>
<dbReference type="PANTHER" id="PTHR32282:SF11">
    <property type="entry name" value="PENICILLIN-BINDING PROTEIN 1B"/>
    <property type="match status" value="1"/>
</dbReference>
<dbReference type="GO" id="GO:0071555">
    <property type="term" value="P:cell wall organization"/>
    <property type="evidence" value="ECO:0007669"/>
    <property type="project" value="UniProtKB-KW"/>
</dbReference>
<evidence type="ECO:0000256" key="11">
    <source>
        <dbReference type="ARBA" id="ARBA00022676"/>
    </source>
</evidence>
<comment type="function">
    <text evidence="1">Cell wall formation. Synthesis of cross-linked peptidoglycan from the lipid intermediates. The enzyme has a penicillin-insensitive transglycosylase N-terminal domain (formation of linear glycan strands) and a penicillin-sensitive transpeptidase C-terminal domain (cross-linking of the peptide subunits).</text>
</comment>
<evidence type="ECO:0000313" key="32">
    <source>
        <dbReference type="Proteomes" id="UP000284794"/>
    </source>
</evidence>
<evidence type="ECO:0000256" key="27">
    <source>
        <dbReference type="SAM" id="MobiDB-lite"/>
    </source>
</evidence>
<keyword evidence="15" id="KW-0133">Cell shape</keyword>
<dbReference type="Gene3D" id="3.40.710.10">
    <property type="entry name" value="DD-peptidase/beta-lactamase superfamily"/>
    <property type="match status" value="2"/>
</dbReference>
<dbReference type="Proteomes" id="UP000284794">
    <property type="component" value="Unassembled WGS sequence"/>
</dbReference>
<keyword evidence="22" id="KW-0961">Cell wall biogenesis/degradation</keyword>
<feature type="domain" description="Glycosyl transferase family 51" evidence="30">
    <location>
        <begin position="83"/>
        <end position="263"/>
    </location>
</feature>
<feature type="compositionally biased region" description="Polar residues" evidence="27">
    <location>
        <begin position="861"/>
        <end position="875"/>
    </location>
</feature>
<dbReference type="Pfam" id="PF00905">
    <property type="entry name" value="Transpeptidase"/>
    <property type="match status" value="1"/>
</dbReference>
<keyword evidence="18 28" id="KW-1133">Transmembrane helix</keyword>
<evidence type="ECO:0000256" key="5">
    <source>
        <dbReference type="ARBA" id="ARBA00007739"/>
    </source>
</evidence>
<dbReference type="InterPro" id="IPR023346">
    <property type="entry name" value="Lysozyme-like_dom_sf"/>
</dbReference>
<comment type="similarity">
    <text evidence="4">In the C-terminal section; belongs to the transpeptidase family.</text>
</comment>
<evidence type="ECO:0000256" key="28">
    <source>
        <dbReference type="SAM" id="Phobius"/>
    </source>
</evidence>
<dbReference type="FunFam" id="1.10.3810.10:FF:000001">
    <property type="entry name" value="Penicillin-binding protein 1A"/>
    <property type="match status" value="1"/>
</dbReference>
<dbReference type="InterPro" id="IPR001264">
    <property type="entry name" value="Glyco_trans_51"/>
</dbReference>
<dbReference type="SUPFAM" id="SSF53955">
    <property type="entry name" value="Lysozyme-like"/>
    <property type="match status" value="1"/>
</dbReference>
<evidence type="ECO:0000256" key="24">
    <source>
        <dbReference type="ARBA" id="ARBA00044770"/>
    </source>
</evidence>
<keyword evidence="11" id="KW-0328">Glycosyltransferase</keyword>
<name>A0A414D8S5_9FIRM</name>
<evidence type="ECO:0000256" key="13">
    <source>
        <dbReference type="ARBA" id="ARBA00022692"/>
    </source>
</evidence>
<dbReference type="InterPro" id="IPR001460">
    <property type="entry name" value="PCN-bd_Tpept"/>
</dbReference>
<evidence type="ECO:0000256" key="1">
    <source>
        <dbReference type="ARBA" id="ARBA00002624"/>
    </source>
</evidence>
<keyword evidence="21" id="KW-0511">Multifunctional enzyme</keyword>
<comment type="subcellular location">
    <subcellularLocation>
        <location evidence="2">Cell membrane</location>
        <topology evidence="2">Single-pass type II membrane protein</topology>
    </subcellularLocation>
</comment>
<evidence type="ECO:0000256" key="19">
    <source>
        <dbReference type="ARBA" id="ARBA00023136"/>
    </source>
</evidence>
<keyword evidence="16" id="KW-0735">Signal-anchor</keyword>
<evidence type="ECO:0000256" key="8">
    <source>
        <dbReference type="ARBA" id="ARBA00022475"/>
    </source>
</evidence>
<feature type="region of interest" description="Disordered" evidence="27">
    <location>
        <begin position="858"/>
        <end position="899"/>
    </location>
</feature>
<evidence type="ECO:0000256" key="10">
    <source>
        <dbReference type="ARBA" id="ARBA00022670"/>
    </source>
</evidence>
<keyword evidence="8" id="KW-1003">Cell membrane</keyword>
<dbReference type="InterPro" id="IPR012338">
    <property type="entry name" value="Beta-lactam/transpept-like"/>
</dbReference>
<proteinExistence type="inferred from homology"/>
<dbReference type="UniPathway" id="UPA00219"/>
<evidence type="ECO:0000256" key="21">
    <source>
        <dbReference type="ARBA" id="ARBA00023268"/>
    </source>
</evidence>
<protein>
    <recommendedName>
        <fullName evidence="7">Penicillin-binding protein 1A</fullName>
        <ecNumber evidence="24">2.4.99.28</ecNumber>
        <ecNumber evidence="6">3.4.16.4</ecNumber>
    </recommendedName>
</protein>
<dbReference type="GO" id="GO:0046677">
    <property type="term" value="P:response to antibiotic"/>
    <property type="evidence" value="ECO:0007669"/>
    <property type="project" value="UniProtKB-KW"/>
</dbReference>
<dbReference type="GO" id="GO:0008955">
    <property type="term" value="F:peptidoglycan glycosyltransferase activity"/>
    <property type="evidence" value="ECO:0007669"/>
    <property type="project" value="UniProtKB-EC"/>
</dbReference>
<evidence type="ECO:0000256" key="4">
    <source>
        <dbReference type="ARBA" id="ARBA00007090"/>
    </source>
</evidence>
<dbReference type="GO" id="GO:0006508">
    <property type="term" value="P:proteolysis"/>
    <property type="evidence" value="ECO:0007669"/>
    <property type="project" value="UniProtKB-KW"/>
</dbReference>
<feature type="compositionally biased region" description="Polar residues" evidence="27">
    <location>
        <begin position="887"/>
        <end position="899"/>
    </location>
</feature>
<sequence>MNYGGKGIKQKKRLLNSATTKLGTKLGIFFIKLALVAAIAVVISGSCLVLGSFQGIIENAPDIASVNVSPEGFATKIYDSDENEIQTLSSAGANRTYVTIDQIPKDLQHAFIAIEDERFYEHNGIDMRGILRAASITLSSGEMSQGASTITQQLLKNNVFNAFNESTIEKIKRKVQEQYLAVKLETVMSKDAILENYLNTINLGNGYYGVQAAARGYFNKDVSELSISECAVIASITKSPTGLNPIRHADRNKDRQSQVLLNMKEQGYISQEEYDEAIADDVYARLEGIELAGTSTSTYSYFVDELINQLTSDLMSQKGYTEAQATSLIYRGGLRVYSTQDTMMQQVADDVINDPGNYNDNTHFSINYALTIKQTDGSFSYYSHNSMANWYTKTLGDTRFSLTMTDEDAARSYVEAYKQELLKEGGEIYAETLTFTIQPQISFTIMDQITGQVKVMVGGRGDKTLNRSLNRASNDIARQPGSSIKPLVVYGPALDTGTYSLASAIDDAPYYYSGTDAKLVTNFTKGEYRGLMTLREALTVSQNVPAVKILSKLTPQVGYNYLEKFGISTLVSPKNAINGAHDVVQSLALGGMTRGVSNIDMCAAYAAIANKGTYTKPIYYTKVLDSEGNIIIDNSVPETHKVLNENSDWLLIQGLRSVATDGTARTANFSSQPVAGKTGTTQYDSDRWFCGFTPYYTSVIWAGYDDNSKELGNVVNHNVIWRTIMQTIHENLNLPTGSYEQPSGIVEVAVCSKSGLLPVEGLCDHDPEGNCVITEYFTEDTVPTEYCTTHVKVSICNESGDIATSGCPSVTTKIMRKKSSADKLGEDKDGSEFKTWDADISITDTELSKLCTIHSAKTKPSKVTTGTGSNKNNSQETTAASSETSGKTDSSGLSSDKRP</sequence>
<evidence type="ECO:0000313" key="31">
    <source>
        <dbReference type="EMBL" id="RHD06841.1"/>
    </source>
</evidence>
<keyword evidence="13 28" id="KW-0812">Transmembrane</keyword>
<keyword evidence="12" id="KW-0808">Transferase</keyword>
<comment type="catalytic activity">
    <reaction evidence="23">
        <text>Preferential cleavage: (Ac)2-L-Lys-D-Ala-|-D-Ala. Also transpeptidation of peptidyl-alanyl moieties that are N-acyl substituents of D-alanine.</text>
        <dbReference type="EC" id="3.4.16.4"/>
    </reaction>
</comment>